<name>A0A3E2MX45_MYCMR</name>
<accession>A0A3E2MX45</accession>
<evidence type="ECO:0000259" key="1">
    <source>
        <dbReference type="Pfam" id="PF11575"/>
    </source>
</evidence>
<reference evidence="2 3" key="1">
    <citation type="journal article" date="2018" name="Sci. Rep.">
        <title>Extensive genomic diversity among Mycobacterium marinum strains revealed by whole genome sequencing.</title>
        <authorList>
            <person name="Das S."/>
            <person name="Pettersson B.M."/>
            <person name="Behra P.R."/>
            <person name="Mallick A."/>
            <person name="Cheramie M."/>
            <person name="Ramesh M."/>
            <person name="Shirreff L."/>
            <person name="DuCote T."/>
            <person name="Dasgupta S."/>
            <person name="Ennis D.G."/>
            <person name="Kirsebom L.A."/>
        </authorList>
    </citation>
    <scope>NUCLEOTIDE SEQUENCE [LARGE SCALE GENOMIC DNA]</scope>
    <source>
        <strain evidence="2 3">Davis1</strain>
    </source>
</reference>
<evidence type="ECO:0000313" key="2">
    <source>
        <dbReference type="EMBL" id="RFZ42226.1"/>
    </source>
</evidence>
<organism evidence="2 3">
    <name type="scientific">Mycobacterium marinum</name>
    <dbReference type="NCBI Taxonomy" id="1781"/>
    <lineage>
        <taxon>Bacteria</taxon>
        <taxon>Bacillati</taxon>
        <taxon>Actinomycetota</taxon>
        <taxon>Actinomycetes</taxon>
        <taxon>Mycobacteriales</taxon>
        <taxon>Mycobacteriaceae</taxon>
        <taxon>Mycobacterium</taxon>
        <taxon>Mycobacterium ulcerans group</taxon>
    </lineage>
</organism>
<dbReference type="Pfam" id="PF11575">
    <property type="entry name" value="FhuF_C"/>
    <property type="match status" value="1"/>
</dbReference>
<gene>
    <name evidence="2" type="ORF">DAVIS_02301</name>
</gene>
<evidence type="ECO:0000313" key="3">
    <source>
        <dbReference type="Proteomes" id="UP000257451"/>
    </source>
</evidence>
<dbReference type="InterPro" id="IPR024726">
    <property type="entry name" value="FhuF_C"/>
</dbReference>
<dbReference type="AlphaFoldDB" id="A0A3E2MX45"/>
<protein>
    <recommendedName>
        <fullName evidence="1">Ferric siderophore reductase C-terminal domain-containing protein</fullName>
    </recommendedName>
</protein>
<dbReference type="EMBL" id="PEDF01000072">
    <property type="protein sequence ID" value="RFZ42226.1"/>
    <property type="molecule type" value="Genomic_DNA"/>
</dbReference>
<feature type="domain" description="Ferric siderophore reductase C-terminal" evidence="1">
    <location>
        <begin position="243"/>
        <end position="263"/>
    </location>
</feature>
<sequence length="263" mass="27638">MTGIGRLAVTLKKATDRSRLRVMTTVAEHLFDSSFDTPRVAISATDGRMNISAELAEIASYGGFFGLTVGGDPTGWHPVTQAYANGFSDLIDATIERYGAPEVRIGASLVHLGHAARLWSPVLACVLSQGVVPDLTNLQRADNAALLRLPEPIGEPAAPSPELLYRVVIKDHMEPFAAGLRAKLAPALLSGNIASALVGASRALISARPDLRQSVASTTAELLSMGRLAGSGVIAGADLSFRRNSCCLYYRLPGAGKCGDCPL</sequence>
<dbReference type="Proteomes" id="UP000257451">
    <property type="component" value="Unassembled WGS sequence"/>
</dbReference>
<comment type="caution">
    <text evidence="2">The sequence shown here is derived from an EMBL/GenBank/DDBJ whole genome shotgun (WGS) entry which is preliminary data.</text>
</comment>
<dbReference type="GO" id="GO:0051537">
    <property type="term" value="F:2 iron, 2 sulfur cluster binding"/>
    <property type="evidence" value="ECO:0007669"/>
    <property type="project" value="InterPro"/>
</dbReference>
<proteinExistence type="predicted"/>